<organism evidence="1 2">
    <name type="scientific">Panagrolaimus sp. PS1159</name>
    <dbReference type="NCBI Taxonomy" id="55785"/>
    <lineage>
        <taxon>Eukaryota</taxon>
        <taxon>Metazoa</taxon>
        <taxon>Ecdysozoa</taxon>
        <taxon>Nematoda</taxon>
        <taxon>Chromadorea</taxon>
        <taxon>Rhabditida</taxon>
        <taxon>Tylenchina</taxon>
        <taxon>Panagrolaimomorpha</taxon>
        <taxon>Panagrolaimoidea</taxon>
        <taxon>Panagrolaimidae</taxon>
        <taxon>Panagrolaimus</taxon>
    </lineage>
</organism>
<name>A0AC35GFY3_9BILA</name>
<reference evidence="2" key="1">
    <citation type="submission" date="2022-11" db="UniProtKB">
        <authorList>
            <consortium name="WormBaseParasite"/>
        </authorList>
    </citation>
    <scope>IDENTIFICATION</scope>
</reference>
<sequence>MQSLMLDDISISNSTSAKPVKKDEKEKGIQTLTLVICGITIGYWFITLIVIFILCMKYMGSQKKRAIPLPKEQLSNVEYEEFSEVPDEANSKIQGIKQKMGKAVKRSGGKKHEGSAQDEFAM</sequence>
<evidence type="ECO:0000313" key="1">
    <source>
        <dbReference type="Proteomes" id="UP000887580"/>
    </source>
</evidence>
<dbReference type="WBParaSite" id="PS1159_v2.g49.t1">
    <property type="protein sequence ID" value="PS1159_v2.g49.t1"/>
    <property type="gene ID" value="PS1159_v2.g49"/>
</dbReference>
<dbReference type="Proteomes" id="UP000887580">
    <property type="component" value="Unplaced"/>
</dbReference>
<evidence type="ECO:0000313" key="2">
    <source>
        <dbReference type="WBParaSite" id="PS1159_v2.g49.t1"/>
    </source>
</evidence>
<proteinExistence type="predicted"/>
<accession>A0AC35GFY3</accession>
<protein>
    <submittedName>
        <fullName evidence="2">Uncharacterized protein</fullName>
    </submittedName>
</protein>